<name>A0A2S1LG88_9FLAO</name>
<dbReference type="Gene3D" id="3.30.1120.10">
    <property type="match status" value="1"/>
</dbReference>
<dbReference type="KEGG" id="ffa:FFWV33_15125"/>
<evidence type="ECO:0000256" key="5">
    <source>
        <dbReference type="SAM" id="SignalP"/>
    </source>
</evidence>
<dbReference type="PANTHER" id="PTHR42693:SF53">
    <property type="entry name" value="ENDO-4-O-SULFATASE"/>
    <property type="match status" value="1"/>
</dbReference>
<dbReference type="Gene3D" id="3.40.720.10">
    <property type="entry name" value="Alkaline Phosphatase, subunit A"/>
    <property type="match status" value="1"/>
</dbReference>
<dbReference type="PANTHER" id="PTHR42693">
    <property type="entry name" value="ARYLSULFATASE FAMILY MEMBER"/>
    <property type="match status" value="1"/>
</dbReference>
<dbReference type="EMBL" id="CP020918">
    <property type="protein sequence ID" value="AWG22763.1"/>
    <property type="molecule type" value="Genomic_DNA"/>
</dbReference>
<dbReference type="GO" id="GO:0046872">
    <property type="term" value="F:metal ion binding"/>
    <property type="evidence" value="ECO:0007669"/>
    <property type="project" value="UniProtKB-KW"/>
</dbReference>
<keyword evidence="4" id="KW-0106">Calcium</keyword>
<dbReference type="InterPro" id="IPR050738">
    <property type="entry name" value="Sulfatase"/>
</dbReference>
<feature type="domain" description="Sulfatase N-terminal" evidence="6">
    <location>
        <begin position="22"/>
        <end position="358"/>
    </location>
</feature>
<keyword evidence="5" id="KW-0732">Signal</keyword>
<dbReference type="GO" id="GO:0004065">
    <property type="term" value="F:arylsulfatase activity"/>
    <property type="evidence" value="ECO:0007669"/>
    <property type="project" value="TreeGrafter"/>
</dbReference>
<dbReference type="AlphaFoldDB" id="A0A2S1LG88"/>
<evidence type="ECO:0000256" key="3">
    <source>
        <dbReference type="ARBA" id="ARBA00022801"/>
    </source>
</evidence>
<comment type="similarity">
    <text evidence="1">Belongs to the sulfatase family.</text>
</comment>
<dbReference type="Pfam" id="PF00884">
    <property type="entry name" value="Sulfatase"/>
    <property type="match status" value="1"/>
</dbReference>
<dbReference type="RefSeq" id="WP_108741681.1">
    <property type="nucleotide sequence ID" value="NZ_CP020918.1"/>
</dbReference>
<proteinExistence type="inferred from homology"/>
<reference evidence="7 8" key="1">
    <citation type="submission" date="2017-04" db="EMBL/GenBank/DDBJ databases">
        <title>Compelte genome sequence of WV33.</title>
        <authorList>
            <person name="Lee P.C."/>
        </authorList>
    </citation>
    <scope>NUCLEOTIDE SEQUENCE [LARGE SCALE GENOMIC DNA]</scope>
    <source>
        <strain evidence="7 8">WV33</strain>
    </source>
</reference>
<evidence type="ECO:0000313" key="8">
    <source>
        <dbReference type="Proteomes" id="UP000244527"/>
    </source>
</evidence>
<dbReference type="InterPro" id="IPR024607">
    <property type="entry name" value="Sulfatase_CS"/>
</dbReference>
<dbReference type="SUPFAM" id="SSF53649">
    <property type="entry name" value="Alkaline phosphatase-like"/>
    <property type="match status" value="1"/>
</dbReference>
<dbReference type="CDD" id="cd16026">
    <property type="entry name" value="GALNS_like"/>
    <property type="match status" value="1"/>
</dbReference>
<feature type="signal peptide" evidence="5">
    <location>
        <begin position="1"/>
        <end position="19"/>
    </location>
</feature>
<dbReference type="Proteomes" id="UP000244527">
    <property type="component" value="Chromosome"/>
</dbReference>
<feature type="chain" id="PRO_5015466289" description="Sulfatase N-terminal domain-containing protein" evidence="5">
    <location>
        <begin position="20"/>
        <end position="471"/>
    </location>
</feature>
<evidence type="ECO:0000259" key="6">
    <source>
        <dbReference type="Pfam" id="PF00884"/>
    </source>
</evidence>
<evidence type="ECO:0000313" key="7">
    <source>
        <dbReference type="EMBL" id="AWG22763.1"/>
    </source>
</evidence>
<gene>
    <name evidence="7" type="ORF">FFWV33_15125</name>
</gene>
<dbReference type="InterPro" id="IPR000917">
    <property type="entry name" value="Sulfatase_N"/>
</dbReference>
<sequence>MNKLAIVFFLIVALAPVRSQPKNFIIIFTDDQGYEDLSCFGSNNVKTPNIDNMAKEGIKLTSFYVASSVCSPSRAALVTGRMPKRVGVPAVLHPYSEDGLAADEITIAELLKQKNYATALVGKWHLGHQTALLPLNQGFDSYFGIPYSNNMSVSKDIKVSKDIVFNNGYTLDKMHADMQKAVQGAKASDLKSIQNKPPLLCGNEVIEYPTNQETLTERYTDEAVSFIKKNKKKPFFLYMAHSFPHVPIYVGAKFKGSSGTTPYYDAIQEIDWSVGEILKTLKENGLDKNTVVIFTSDNGPNSFGSAKPLRGHKFDTYEGGQRVPAVIWAPGRIKAGTESSELLSSLDIFPTIANWAGIAMPKNRIYDGYNVSDFLEGKTTKSPRNEMFYYSSNSTIIDGIRSGDWKFLYKGHRLKNSGKLSGDDLVDKLYNLKEDVSEKNNLIKSNPQKAQELIKRMKEYDSTLEKEIKKK</sequence>
<accession>A0A2S1LG88</accession>
<dbReference type="PROSITE" id="PS00523">
    <property type="entry name" value="SULFATASE_1"/>
    <property type="match status" value="1"/>
</dbReference>
<evidence type="ECO:0000256" key="4">
    <source>
        <dbReference type="ARBA" id="ARBA00022837"/>
    </source>
</evidence>
<organism evidence="7 8">
    <name type="scientific">Flavobacterium faecale</name>
    <dbReference type="NCBI Taxonomy" id="1355330"/>
    <lineage>
        <taxon>Bacteria</taxon>
        <taxon>Pseudomonadati</taxon>
        <taxon>Bacteroidota</taxon>
        <taxon>Flavobacteriia</taxon>
        <taxon>Flavobacteriales</taxon>
        <taxon>Flavobacteriaceae</taxon>
        <taxon>Flavobacterium</taxon>
    </lineage>
</organism>
<protein>
    <recommendedName>
        <fullName evidence="6">Sulfatase N-terminal domain-containing protein</fullName>
    </recommendedName>
</protein>
<dbReference type="InterPro" id="IPR017850">
    <property type="entry name" value="Alkaline_phosphatase_core_sf"/>
</dbReference>
<keyword evidence="8" id="KW-1185">Reference proteome</keyword>
<keyword evidence="3" id="KW-0378">Hydrolase</keyword>
<dbReference type="OrthoDB" id="9766107at2"/>
<keyword evidence="2" id="KW-0479">Metal-binding</keyword>
<evidence type="ECO:0000256" key="1">
    <source>
        <dbReference type="ARBA" id="ARBA00008779"/>
    </source>
</evidence>
<evidence type="ECO:0000256" key="2">
    <source>
        <dbReference type="ARBA" id="ARBA00022723"/>
    </source>
</evidence>